<name>A0AAC8ZSY0_9PROT</name>
<gene>
    <name evidence="2" type="ORF">AL072_01340</name>
</gene>
<sequence length="186" mass="20335">MATPASVITNTLFAPIAVLAHATDVVVDTGKLYEAAVESGALNGAWTEFYLAAQQGIGTARSLNDLKTARVQYDAILSGDESLKRLYEDREAKLRQAERESQKLREQQENQEIEKRRVAVARFRRTVSAGMDSHCGLVLSVNGPVAMVQAPAGVGQYGMRISELYPVGLASCRFINGVYQRPNIAY</sequence>
<protein>
    <submittedName>
        <fullName evidence="2">Uncharacterized protein</fullName>
    </submittedName>
</protein>
<dbReference type="EMBL" id="CP012401">
    <property type="protein sequence ID" value="ALG69787.1"/>
    <property type="molecule type" value="Genomic_DNA"/>
</dbReference>
<proteinExistence type="predicted"/>
<dbReference type="AlphaFoldDB" id="A0AAC8ZSY0"/>
<evidence type="ECO:0000313" key="3">
    <source>
        <dbReference type="Proteomes" id="UP000069935"/>
    </source>
</evidence>
<reference evidence="2 3" key="2">
    <citation type="journal article" date="2016" name="Genome Announc.">
        <title>Complete Genome Sequence of a Strain of Azospirillum thiophilum Isolated from a Sulfide Spring.</title>
        <authorList>
            <person name="Fomenkov A."/>
            <person name="Vincze T."/>
            <person name="Grabovich M."/>
            <person name="Anton B.P."/>
            <person name="Dubinina G."/>
            <person name="Orlova M."/>
            <person name="Belousova E."/>
            <person name="Roberts R.J."/>
        </authorList>
    </citation>
    <scope>NUCLEOTIDE SEQUENCE [LARGE SCALE GENOMIC DNA]</scope>
    <source>
        <strain evidence="2 3">BV-S</strain>
    </source>
</reference>
<evidence type="ECO:0000256" key="1">
    <source>
        <dbReference type="SAM" id="Coils"/>
    </source>
</evidence>
<organism evidence="2 3">
    <name type="scientific">Azospirillum thiophilum</name>
    <dbReference type="NCBI Taxonomy" id="528244"/>
    <lineage>
        <taxon>Bacteria</taxon>
        <taxon>Pseudomonadati</taxon>
        <taxon>Pseudomonadota</taxon>
        <taxon>Alphaproteobacteria</taxon>
        <taxon>Rhodospirillales</taxon>
        <taxon>Azospirillaceae</taxon>
        <taxon>Azospirillum</taxon>
    </lineage>
</organism>
<evidence type="ECO:0000313" key="2">
    <source>
        <dbReference type="EMBL" id="ALG69787.1"/>
    </source>
</evidence>
<keyword evidence="1" id="KW-0175">Coiled coil</keyword>
<reference evidence="3" key="1">
    <citation type="submission" date="2015-08" db="EMBL/GenBank/DDBJ databases">
        <title>Complete Genome Sequence of Azospirillum thiophilum BV-S.</title>
        <authorList>
            <person name="Fomenkov A."/>
            <person name="Vincze T."/>
            <person name="Grabovich M."/>
            <person name="Dubinina G."/>
            <person name="Orlova M."/>
            <person name="Belousova E."/>
            <person name="Roberts R.J."/>
        </authorList>
    </citation>
    <scope>NUCLEOTIDE SEQUENCE [LARGE SCALE GENOMIC DNA]</scope>
    <source>
        <strain evidence="3">BV-S</strain>
    </source>
</reference>
<keyword evidence="3" id="KW-1185">Reference proteome</keyword>
<accession>A0AAC8ZSY0</accession>
<dbReference type="KEGG" id="ati:AL072_01340"/>
<feature type="coiled-coil region" evidence="1">
    <location>
        <begin position="80"/>
        <end position="117"/>
    </location>
</feature>
<dbReference type="Proteomes" id="UP000069935">
    <property type="component" value="Chromosome 1"/>
</dbReference>